<feature type="domain" description="Immunoglobulin C1-set" evidence="2">
    <location>
        <begin position="4"/>
        <end position="73"/>
    </location>
</feature>
<comment type="caution">
    <text evidence="3">The sequence shown here is derived from an EMBL/GenBank/DDBJ whole genome shotgun (WGS) entry which is preliminary data.</text>
</comment>
<dbReference type="EMBL" id="VWPQ01010090">
    <property type="protein sequence ID" value="NXY49944.1"/>
    <property type="molecule type" value="Genomic_DNA"/>
</dbReference>
<evidence type="ECO:0000256" key="1">
    <source>
        <dbReference type="SAM" id="Phobius"/>
    </source>
</evidence>
<dbReference type="Pfam" id="PF07654">
    <property type="entry name" value="C1-set"/>
    <property type="match status" value="1"/>
</dbReference>
<reference evidence="3 4" key="1">
    <citation type="submission" date="2019-09" db="EMBL/GenBank/DDBJ databases">
        <title>Bird 10,000 Genomes (B10K) Project - Family phase.</title>
        <authorList>
            <person name="Zhang G."/>
        </authorList>
    </citation>
    <scope>NUCLEOTIDE SEQUENCE [LARGE SCALE GENOMIC DNA]</scope>
    <source>
        <strain evidence="3">B10K-CU-031-02</strain>
        <tissue evidence="3">Muscle</tissue>
    </source>
</reference>
<organism evidence="3 4">
    <name type="scientific">Ceuthmochares aereus</name>
    <dbReference type="NCBI Taxonomy" id="1961834"/>
    <lineage>
        <taxon>Eukaryota</taxon>
        <taxon>Metazoa</taxon>
        <taxon>Chordata</taxon>
        <taxon>Craniata</taxon>
        <taxon>Vertebrata</taxon>
        <taxon>Euteleostomi</taxon>
        <taxon>Archelosauria</taxon>
        <taxon>Archosauria</taxon>
        <taxon>Dinosauria</taxon>
        <taxon>Saurischia</taxon>
        <taxon>Theropoda</taxon>
        <taxon>Coelurosauria</taxon>
        <taxon>Aves</taxon>
        <taxon>Neognathae</taxon>
        <taxon>Neoaves</taxon>
        <taxon>Otidimorphae</taxon>
        <taxon>Cuculiformes</taxon>
        <taxon>Cuculidae</taxon>
        <taxon>Ceuthmochares</taxon>
    </lineage>
</organism>
<evidence type="ECO:0000313" key="3">
    <source>
        <dbReference type="EMBL" id="NXY49944.1"/>
    </source>
</evidence>
<keyword evidence="1" id="KW-1133">Transmembrane helix</keyword>
<keyword evidence="1" id="KW-0812">Transmembrane</keyword>
<feature type="non-terminal residue" evidence="3">
    <location>
        <position position="1"/>
    </location>
</feature>
<evidence type="ECO:0000259" key="2">
    <source>
        <dbReference type="Pfam" id="PF07654"/>
    </source>
</evidence>
<dbReference type="OrthoDB" id="9426090at2759"/>
<dbReference type="AlphaFoldDB" id="A0A7L4KC65"/>
<name>A0A7L4KC65_9AVES</name>
<dbReference type="SUPFAM" id="SSF48726">
    <property type="entry name" value="Immunoglobulin"/>
    <property type="match status" value="1"/>
</dbReference>
<sequence length="142" mass="15532">LKSKTPKQHENKLNVACLAKAFYPKNISLDMSQGDLVYELKAPLVTSKGTYGTMKVVGVDADAEVTCKAVHKAADSLILPGTALGPEHSGISLALFPLLLLFKADVQMEKVNMLFMAVWGLRFLLVKSIAFNMILSIKLLHF</sequence>
<evidence type="ECO:0000313" key="4">
    <source>
        <dbReference type="Proteomes" id="UP000519239"/>
    </source>
</evidence>
<dbReference type="Proteomes" id="UP000519239">
    <property type="component" value="Unassembled WGS sequence"/>
</dbReference>
<keyword evidence="4" id="KW-1185">Reference proteome</keyword>
<protein>
    <submittedName>
        <fullName evidence="3">TRDC protein</fullName>
    </submittedName>
</protein>
<gene>
    <name evidence="3" type="primary">Trdc</name>
    <name evidence="3" type="ORF">CEUAER_R04967</name>
</gene>
<dbReference type="InterPro" id="IPR036179">
    <property type="entry name" value="Ig-like_dom_sf"/>
</dbReference>
<dbReference type="Gene3D" id="2.60.40.10">
    <property type="entry name" value="Immunoglobulins"/>
    <property type="match status" value="1"/>
</dbReference>
<feature type="transmembrane region" description="Helical" evidence="1">
    <location>
        <begin position="113"/>
        <end position="135"/>
    </location>
</feature>
<dbReference type="InterPro" id="IPR003597">
    <property type="entry name" value="Ig_C1-set"/>
</dbReference>
<feature type="non-terminal residue" evidence="3">
    <location>
        <position position="142"/>
    </location>
</feature>
<dbReference type="InterPro" id="IPR013783">
    <property type="entry name" value="Ig-like_fold"/>
</dbReference>
<proteinExistence type="predicted"/>
<keyword evidence="1" id="KW-0472">Membrane</keyword>
<accession>A0A7L4KC65</accession>